<organism evidence="2 3">
    <name type="scientific">Thalassospira povalilytica</name>
    <dbReference type="NCBI Taxonomy" id="732237"/>
    <lineage>
        <taxon>Bacteria</taxon>
        <taxon>Pseudomonadati</taxon>
        <taxon>Pseudomonadota</taxon>
        <taxon>Alphaproteobacteria</taxon>
        <taxon>Rhodospirillales</taxon>
        <taxon>Thalassospiraceae</taxon>
        <taxon>Thalassospira</taxon>
    </lineage>
</organism>
<dbReference type="Proteomes" id="UP000233365">
    <property type="component" value="Unassembled WGS sequence"/>
</dbReference>
<keyword evidence="1" id="KW-0472">Membrane</keyword>
<keyword evidence="3" id="KW-1185">Reference proteome</keyword>
<accession>A0ABX4R579</accession>
<dbReference type="EMBL" id="PGTS01000006">
    <property type="protein sequence ID" value="PKR48148.1"/>
    <property type="molecule type" value="Genomic_DNA"/>
</dbReference>
<evidence type="ECO:0000313" key="2">
    <source>
        <dbReference type="EMBL" id="PKR48148.1"/>
    </source>
</evidence>
<evidence type="ECO:0000313" key="3">
    <source>
        <dbReference type="Proteomes" id="UP000233365"/>
    </source>
</evidence>
<reference evidence="2 3" key="1">
    <citation type="submission" date="2017-11" db="EMBL/GenBank/DDBJ databases">
        <title>Biodiversity and function of Thalassospira species in the particle-attached aromatic-hydrocarbon-degrading consortia from the surface seawater of the China South Sea.</title>
        <authorList>
            <person name="Dong C."/>
            <person name="Liu R."/>
            <person name="Shao Z."/>
        </authorList>
    </citation>
    <scope>NUCLEOTIDE SEQUENCE [LARGE SCALE GENOMIC DNA]</scope>
    <source>
        <strain evidence="2 3">139Z-12</strain>
    </source>
</reference>
<keyword evidence="1" id="KW-1133">Transmembrane helix</keyword>
<dbReference type="RefSeq" id="WP_101247630.1">
    <property type="nucleotide sequence ID" value="NZ_JBLWWB010000017.1"/>
</dbReference>
<name>A0ABX4R579_9PROT</name>
<sequence length="83" mass="8794">MRAPIDGVVQELAVTTIGGVVEAAQALMKIVPDGSKLVLRSSLPTGMPALLILGNVTFFFSALAPVLVGSTIWLCCTSLWHWL</sequence>
<feature type="transmembrane region" description="Helical" evidence="1">
    <location>
        <begin position="49"/>
        <end position="82"/>
    </location>
</feature>
<comment type="caution">
    <text evidence="2">The sequence shown here is derived from an EMBL/GenBank/DDBJ whole genome shotgun (WGS) entry which is preliminary data.</text>
</comment>
<protein>
    <submittedName>
        <fullName evidence="2">Uncharacterized protein</fullName>
    </submittedName>
</protein>
<keyword evidence="1" id="KW-0812">Transmembrane</keyword>
<proteinExistence type="predicted"/>
<evidence type="ECO:0000256" key="1">
    <source>
        <dbReference type="SAM" id="Phobius"/>
    </source>
</evidence>
<gene>
    <name evidence="2" type="ORF">CU041_15615</name>
</gene>